<feature type="transmembrane region" description="Helical" evidence="1">
    <location>
        <begin position="227"/>
        <end position="247"/>
    </location>
</feature>
<feature type="transmembrane region" description="Helical" evidence="1">
    <location>
        <begin position="12"/>
        <end position="34"/>
    </location>
</feature>
<feature type="transmembrane region" description="Helical" evidence="1">
    <location>
        <begin position="184"/>
        <end position="203"/>
    </location>
</feature>
<keyword evidence="1" id="KW-0472">Membrane</keyword>
<dbReference type="AlphaFoldDB" id="A0AA39IRK1"/>
<protein>
    <recommendedName>
        <fullName evidence="2">7TM GPCR serpentine receptor class x (Srx) domain-containing protein</fullName>
    </recommendedName>
</protein>
<evidence type="ECO:0000313" key="4">
    <source>
        <dbReference type="Proteomes" id="UP001175271"/>
    </source>
</evidence>
<keyword evidence="1" id="KW-0812">Transmembrane</keyword>
<organism evidence="3 4">
    <name type="scientific">Steinernema hermaphroditum</name>
    <dbReference type="NCBI Taxonomy" id="289476"/>
    <lineage>
        <taxon>Eukaryota</taxon>
        <taxon>Metazoa</taxon>
        <taxon>Ecdysozoa</taxon>
        <taxon>Nematoda</taxon>
        <taxon>Chromadorea</taxon>
        <taxon>Rhabditida</taxon>
        <taxon>Tylenchina</taxon>
        <taxon>Panagrolaimomorpha</taxon>
        <taxon>Strongyloidoidea</taxon>
        <taxon>Steinernematidae</taxon>
        <taxon>Steinernema</taxon>
    </lineage>
</organism>
<evidence type="ECO:0000256" key="1">
    <source>
        <dbReference type="SAM" id="Phobius"/>
    </source>
</evidence>
<reference evidence="3" key="1">
    <citation type="submission" date="2023-06" db="EMBL/GenBank/DDBJ databases">
        <title>Genomic analysis of the entomopathogenic nematode Steinernema hermaphroditum.</title>
        <authorList>
            <person name="Schwarz E.M."/>
            <person name="Heppert J.K."/>
            <person name="Baniya A."/>
            <person name="Schwartz H.T."/>
            <person name="Tan C.-H."/>
            <person name="Antoshechkin I."/>
            <person name="Sternberg P.W."/>
            <person name="Goodrich-Blair H."/>
            <person name="Dillman A.R."/>
        </authorList>
    </citation>
    <scope>NUCLEOTIDE SEQUENCE</scope>
    <source>
        <strain evidence="3">PS9179</strain>
        <tissue evidence="3">Whole animal</tissue>
    </source>
</reference>
<sequence>MAVSSLSITLSLILGVICVSSLLLNFTVIGTILLGGFASKKKGHIIYVLALTTLIGDVFQVTLTLCYLVPSAFAQDFLINKEVVKFLSFLFLTQWYQAMITQILTTASRLITLVFPHLNYLFTRKKTIIYCVSVVPVSLLLSVISNYIVPCCTPYIFYGTYSYAYLDLTENAFNYSEKYIDLELNGFTSAFSIVSYMIIFIQIHRNNKQVSKNLSSGNQVMRSRREIAYTVQFALLSCFTLFSWVTFHYFPLVVPEGVLAIFSATAYLHMFHCTATAICLFFMNREIGPFARKIWRKGPFTRITSVAYLSGNYTSGQNPSRSLP</sequence>
<feature type="transmembrane region" description="Helical" evidence="1">
    <location>
        <begin position="94"/>
        <end position="115"/>
    </location>
</feature>
<feature type="transmembrane region" description="Helical" evidence="1">
    <location>
        <begin position="46"/>
        <end position="74"/>
    </location>
</feature>
<dbReference type="CDD" id="cd00637">
    <property type="entry name" value="7tm_classA_rhodopsin-like"/>
    <property type="match status" value="1"/>
</dbReference>
<dbReference type="PANTHER" id="PTHR22718">
    <property type="entry name" value="SERPENTINE RECEPTOR, CLASS X"/>
    <property type="match status" value="1"/>
</dbReference>
<dbReference type="EMBL" id="JAUCMV010000001">
    <property type="protein sequence ID" value="KAK0427884.1"/>
    <property type="molecule type" value="Genomic_DNA"/>
</dbReference>
<evidence type="ECO:0000313" key="3">
    <source>
        <dbReference type="EMBL" id="KAK0427884.1"/>
    </source>
</evidence>
<dbReference type="Pfam" id="PF10328">
    <property type="entry name" value="7TM_GPCR_Srx"/>
    <property type="match status" value="1"/>
</dbReference>
<feature type="transmembrane region" description="Helical" evidence="1">
    <location>
        <begin position="259"/>
        <end position="283"/>
    </location>
</feature>
<proteinExistence type="predicted"/>
<feature type="domain" description="7TM GPCR serpentine receptor class x (Srx)" evidence="2">
    <location>
        <begin position="47"/>
        <end position="282"/>
    </location>
</feature>
<dbReference type="Proteomes" id="UP001175271">
    <property type="component" value="Unassembled WGS sequence"/>
</dbReference>
<name>A0AA39IRK1_9BILA</name>
<feature type="transmembrane region" description="Helical" evidence="1">
    <location>
        <begin position="127"/>
        <end position="149"/>
    </location>
</feature>
<keyword evidence="4" id="KW-1185">Reference proteome</keyword>
<dbReference type="PANTHER" id="PTHR22718:SF11">
    <property type="entry name" value="7TM GPCR SERPENTINE RECEPTOR CLASS X (SRX) DOMAIN-CONTAINING PROTEIN"/>
    <property type="match status" value="1"/>
</dbReference>
<accession>A0AA39IRK1</accession>
<gene>
    <name evidence="3" type="ORF">QR680_010472</name>
</gene>
<dbReference type="Gene3D" id="1.20.1070.10">
    <property type="entry name" value="Rhodopsin 7-helix transmembrane proteins"/>
    <property type="match status" value="1"/>
</dbReference>
<comment type="caution">
    <text evidence="3">The sequence shown here is derived from an EMBL/GenBank/DDBJ whole genome shotgun (WGS) entry which is preliminary data.</text>
</comment>
<dbReference type="InterPro" id="IPR019430">
    <property type="entry name" value="7TM_GPCR_serpentine_rcpt_Srx"/>
</dbReference>
<dbReference type="SUPFAM" id="SSF81321">
    <property type="entry name" value="Family A G protein-coupled receptor-like"/>
    <property type="match status" value="1"/>
</dbReference>
<keyword evidence="1" id="KW-1133">Transmembrane helix</keyword>
<evidence type="ECO:0000259" key="2">
    <source>
        <dbReference type="Pfam" id="PF10328"/>
    </source>
</evidence>